<keyword evidence="2" id="KW-0812">Transmembrane</keyword>
<dbReference type="RefSeq" id="WP_040009494.1">
    <property type="nucleotide sequence ID" value="NZ_CP009574.1"/>
</dbReference>
<proteinExistence type="predicted"/>
<evidence type="ECO:0000256" key="1">
    <source>
        <dbReference type="SAM" id="Coils"/>
    </source>
</evidence>
<gene>
    <name evidence="3" type="ORF">LO80_05955</name>
</gene>
<reference evidence="3 4" key="1">
    <citation type="submission" date="2014-10" db="EMBL/GenBank/DDBJ databases">
        <title>Whole genome sequence of Francisella endociliophora strain FSC1006, isolated from a laboratory culture of the marine ciliate Euplotes raikovi.</title>
        <authorList>
            <person name="Granberg M."/>
            <person name="Backman S."/>
            <person name="Lundmark E."/>
            <person name="Nilsson E."/>
            <person name="Karlsson E."/>
            <person name="Thelaus J."/>
            <person name="Ohrman C."/>
            <person name="Larkeryd A."/>
            <person name="Stenberg P."/>
        </authorList>
    </citation>
    <scope>NUCLEOTIDE SEQUENCE [LARGE SCALE GENOMIC DNA]</scope>
    <source>
        <strain evidence="3 4">FSC1006</strain>
    </source>
</reference>
<feature type="transmembrane region" description="Helical" evidence="2">
    <location>
        <begin position="6"/>
        <end position="25"/>
    </location>
</feature>
<protein>
    <submittedName>
        <fullName evidence="3">Uncharacterized protein</fullName>
    </submittedName>
</protein>
<evidence type="ECO:0000313" key="3">
    <source>
        <dbReference type="EMBL" id="AIT09552.1"/>
    </source>
</evidence>
<dbReference type="KEGG" id="frf:LO80_05955"/>
<accession>A0A097EPQ5</accession>
<keyword evidence="4" id="KW-1185">Reference proteome</keyword>
<evidence type="ECO:0000313" key="4">
    <source>
        <dbReference type="Proteomes" id="UP000029672"/>
    </source>
</evidence>
<name>A0A097EPQ5_9GAMM</name>
<sequence length="167" mass="19250">MDFIVIALICLVGIVVIFLAFKFVNKKSDVLTEDKITITEAIQESENKEDFTSAVDNTELVLVEEPKSEALKVEVEVTKTIENLENIFNKEKHEIDKSFRVIDKSVNPKTISKRIGIIKEHLKNINESAELHRQNDIRIFDNFEKELQKIHDKVSQAEEKLISLENN</sequence>
<evidence type="ECO:0000256" key="2">
    <source>
        <dbReference type="SAM" id="Phobius"/>
    </source>
</evidence>
<dbReference type="Proteomes" id="UP000029672">
    <property type="component" value="Chromosome"/>
</dbReference>
<organism evidence="3 4">
    <name type="scientific">Candidatus Francisella endociliophora</name>
    <dbReference type="NCBI Taxonomy" id="653937"/>
    <lineage>
        <taxon>Bacteria</taxon>
        <taxon>Pseudomonadati</taxon>
        <taxon>Pseudomonadota</taxon>
        <taxon>Gammaproteobacteria</taxon>
        <taxon>Thiotrichales</taxon>
        <taxon>Francisellaceae</taxon>
        <taxon>Francisella</taxon>
    </lineage>
</organism>
<keyword evidence="2" id="KW-0472">Membrane</keyword>
<keyword evidence="1" id="KW-0175">Coiled coil</keyword>
<dbReference type="AlphaFoldDB" id="A0A097EPQ5"/>
<feature type="coiled-coil region" evidence="1">
    <location>
        <begin position="140"/>
        <end position="167"/>
    </location>
</feature>
<keyword evidence="2" id="KW-1133">Transmembrane helix</keyword>
<dbReference type="HOGENOM" id="CLU_1592129_0_0_6"/>
<dbReference type="EMBL" id="CP009574">
    <property type="protein sequence ID" value="AIT09552.1"/>
    <property type="molecule type" value="Genomic_DNA"/>
</dbReference>